<dbReference type="RefSeq" id="WP_145353880.1">
    <property type="nucleotide sequence ID" value="NZ_CP036262.1"/>
</dbReference>
<evidence type="ECO:0000313" key="1">
    <source>
        <dbReference type="EMBL" id="QDS95628.1"/>
    </source>
</evidence>
<dbReference type="EMBL" id="CP036262">
    <property type="protein sequence ID" value="QDS95628.1"/>
    <property type="molecule type" value="Genomic_DNA"/>
</dbReference>
<gene>
    <name evidence="1" type="ORF">FF011L_44260</name>
</gene>
<accession>A0A517ML62</accession>
<proteinExistence type="predicted"/>
<dbReference type="OrthoDB" id="232867at2"/>
<sequence length="425" mass="47547">MSPQRRLRIAAWERYMAVDHGSLHSMTCFSRFWFSGSFDQDRFSQAVLAVATRQPLLATKLTGSHWTPIPFDPTQQIDWHDSTVPIAFDHLASDDFRVRISVREGPLQELGFPSQSPNQATGVLVVITFHHALSDGIGAVRLMAQISAAYEARTASETDREDFDYRLHLGLTTSQRLGRLPSDSKRIAAYLHRWPRQAKGTAGERDEREIHSRSLILSAESVHDIRLRCRQKGIQVNDVLISALLRSIANRLQRGTIRLAVPVSFRPKSHLGFCNLVSMVFLDRSVSQTKKPNLLSSVAREMHEIKSKQMAHSMSLFLKLACLGRGKFLSLFLRSPKTETTAVLTNLGHSASDHDGVSFDSAKLQGHDVLVPLRPKTNLAMSASETNGQILLTLRFNGKLFSDNDIEALFAEFPNQIADVLVSDR</sequence>
<dbReference type="Gene3D" id="3.30.559.10">
    <property type="entry name" value="Chloramphenicol acetyltransferase-like domain"/>
    <property type="match status" value="1"/>
</dbReference>
<dbReference type="Gene3D" id="3.30.559.30">
    <property type="entry name" value="Nonribosomal peptide synthetase, condensation domain"/>
    <property type="match status" value="1"/>
</dbReference>
<keyword evidence="2" id="KW-1185">Reference proteome</keyword>
<dbReference type="Proteomes" id="UP000320672">
    <property type="component" value="Chromosome"/>
</dbReference>
<reference evidence="1 2" key="1">
    <citation type="submission" date="2019-02" db="EMBL/GenBank/DDBJ databases">
        <title>Deep-cultivation of Planctomycetes and their phenomic and genomic characterization uncovers novel biology.</title>
        <authorList>
            <person name="Wiegand S."/>
            <person name="Jogler M."/>
            <person name="Boedeker C."/>
            <person name="Pinto D."/>
            <person name="Vollmers J."/>
            <person name="Rivas-Marin E."/>
            <person name="Kohn T."/>
            <person name="Peeters S.H."/>
            <person name="Heuer A."/>
            <person name="Rast P."/>
            <person name="Oberbeckmann S."/>
            <person name="Bunk B."/>
            <person name="Jeske O."/>
            <person name="Meyerdierks A."/>
            <person name="Storesund J.E."/>
            <person name="Kallscheuer N."/>
            <person name="Luecker S."/>
            <person name="Lage O.M."/>
            <person name="Pohl T."/>
            <person name="Merkel B.J."/>
            <person name="Hornburger P."/>
            <person name="Mueller R.-W."/>
            <person name="Bruemmer F."/>
            <person name="Labrenz M."/>
            <person name="Spormann A.M."/>
            <person name="Op den Camp H."/>
            <person name="Overmann J."/>
            <person name="Amann R."/>
            <person name="Jetten M.S.M."/>
            <person name="Mascher T."/>
            <person name="Medema M.H."/>
            <person name="Devos D.P."/>
            <person name="Kaster A.-K."/>
            <person name="Ovreas L."/>
            <person name="Rohde M."/>
            <person name="Galperin M.Y."/>
            <person name="Jogler C."/>
        </authorList>
    </citation>
    <scope>NUCLEOTIDE SEQUENCE [LARGE SCALE GENOMIC DNA]</scope>
    <source>
        <strain evidence="1 2">FF011L</strain>
    </source>
</reference>
<dbReference type="AlphaFoldDB" id="A0A517ML62"/>
<name>A0A517ML62_9BACT</name>
<evidence type="ECO:0000313" key="2">
    <source>
        <dbReference type="Proteomes" id="UP000320672"/>
    </source>
</evidence>
<protein>
    <submittedName>
        <fullName evidence="1">Condensation domain protein</fullName>
    </submittedName>
</protein>
<dbReference type="KEGG" id="rml:FF011L_44260"/>
<dbReference type="SUPFAM" id="SSF52777">
    <property type="entry name" value="CoA-dependent acyltransferases"/>
    <property type="match status" value="2"/>
</dbReference>
<dbReference type="InterPro" id="IPR023213">
    <property type="entry name" value="CAT-like_dom_sf"/>
</dbReference>
<organism evidence="1 2">
    <name type="scientific">Roseimaritima multifibrata</name>
    <dbReference type="NCBI Taxonomy" id="1930274"/>
    <lineage>
        <taxon>Bacteria</taxon>
        <taxon>Pseudomonadati</taxon>
        <taxon>Planctomycetota</taxon>
        <taxon>Planctomycetia</taxon>
        <taxon>Pirellulales</taxon>
        <taxon>Pirellulaceae</taxon>
        <taxon>Roseimaritima</taxon>
    </lineage>
</organism>